<evidence type="ECO:0000256" key="2">
    <source>
        <dbReference type="ARBA" id="ARBA00022448"/>
    </source>
</evidence>
<evidence type="ECO:0000256" key="9">
    <source>
        <dbReference type="ARBA" id="ARBA00023285"/>
    </source>
</evidence>
<keyword evidence="13" id="KW-1185">Reference proteome</keyword>
<dbReference type="OrthoDB" id="1551318at2"/>
<evidence type="ECO:0000256" key="6">
    <source>
        <dbReference type="ARBA" id="ARBA00022989"/>
    </source>
</evidence>
<dbReference type="InterPro" id="IPR003705">
    <property type="entry name" value="CbiN"/>
</dbReference>
<feature type="region of interest" description="Disordered" evidence="10">
    <location>
        <begin position="114"/>
        <end position="151"/>
    </location>
</feature>
<accession>A0A344UWD4</accession>
<sequence length="151" mass="15540">MSEPISTRTGKQKSNFLTGDHKWATPVLLVILVAIFVVSLILGGQKPAADGEGFAGTDDAAAQAAEAAGAKQWIKPIFEPNSGEVESGLFALQAALGAGIVGFALGRMSGRKKGHDEAMAASQLPDEMPVEADAPTDQEAVEPAAEPVSRA</sequence>
<dbReference type="GO" id="GO:0015087">
    <property type="term" value="F:cobalt ion transmembrane transporter activity"/>
    <property type="evidence" value="ECO:0007669"/>
    <property type="project" value="InterPro"/>
</dbReference>
<dbReference type="GO" id="GO:0016020">
    <property type="term" value="C:membrane"/>
    <property type="evidence" value="ECO:0007669"/>
    <property type="project" value="InterPro"/>
</dbReference>
<keyword evidence="7" id="KW-0406">Ion transport</keyword>
<reference evidence="12 13" key="1">
    <citation type="submission" date="2017-12" db="EMBL/GenBank/DDBJ databases">
        <title>The whole genome sequence of the Acidipropionibacterium virtanenii sp. nov. type strain JS278.</title>
        <authorList>
            <person name="Laine P."/>
            <person name="Deptula P."/>
            <person name="Varmanen P."/>
            <person name="Auvinen P."/>
        </authorList>
    </citation>
    <scope>NUCLEOTIDE SEQUENCE [LARGE SCALE GENOMIC DNA]</scope>
    <source>
        <strain evidence="12 13">JS278</strain>
    </source>
</reference>
<organism evidence="12 13">
    <name type="scientific">Acidipropionibacterium virtanenii</name>
    <dbReference type="NCBI Taxonomy" id="2057246"/>
    <lineage>
        <taxon>Bacteria</taxon>
        <taxon>Bacillati</taxon>
        <taxon>Actinomycetota</taxon>
        <taxon>Actinomycetes</taxon>
        <taxon>Propionibacteriales</taxon>
        <taxon>Propionibacteriaceae</taxon>
        <taxon>Acidipropionibacterium</taxon>
    </lineage>
</organism>
<dbReference type="PANTHER" id="PTHR38662">
    <property type="entry name" value="COBALT TRANSPORT PROTEIN CBIN"/>
    <property type="match status" value="1"/>
</dbReference>
<dbReference type="EMBL" id="CP025198">
    <property type="protein sequence ID" value="AXE39582.1"/>
    <property type="molecule type" value="Genomic_DNA"/>
</dbReference>
<keyword evidence="3" id="KW-1003">Cell membrane</keyword>
<evidence type="ECO:0000256" key="7">
    <source>
        <dbReference type="ARBA" id="ARBA00023065"/>
    </source>
</evidence>
<feature type="transmembrane region" description="Helical" evidence="11">
    <location>
        <begin position="88"/>
        <end position="106"/>
    </location>
</feature>
<evidence type="ECO:0000256" key="10">
    <source>
        <dbReference type="SAM" id="MobiDB-lite"/>
    </source>
</evidence>
<keyword evidence="9" id="KW-0170">Cobalt</keyword>
<evidence type="ECO:0000256" key="1">
    <source>
        <dbReference type="ARBA" id="ARBA00022426"/>
    </source>
</evidence>
<evidence type="ECO:0000256" key="4">
    <source>
        <dbReference type="ARBA" id="ARBA00022573"/>
    </source>
</evidence>
<gene>
    <name evidence="12" type="primary">cbiN</name>
    <name evidence="12" type="ORF">JS278_02444</name>
</gene>
<evidence type="ECO:0000256" key="11">
    <source>
        <dbReference type="SAM" id="Phobius"/>
    </source>
</evidence>
<dbReference type="GO" id="GO:0009236">
    <property type="term" value="P:cobalamin biosynthetic process"/>
    <property type="evidence" value="ECO:0007669"/>
    <property type="project" value="UniProtKB-KW"/>
</dbReference>
<keyword evidence="5 11" id="KW-0812">Transmembrane</keyword>
<evidence type="ECO:0000313" key="13">
    <source>
        <dbReference type="Proteomes" id="UP000251995"/>
    </source>
</evidence>
<keyword evidence="6 11" id="KW-1133">Transmembrane helix</keyword>
<keyword evidence="2" id="KW-0813">Transport</keyword>
<evidence type="ECO:0000256" key="3">
    <source>
        <dbReference type="ARBA" id="ARBA00022475"/>
    </source>
</evidence>
<dbReference type="AlphaFoldDB" id="A0A344UWD4"/>
<evidence type="ECO:0000256" key="8">
    <source>
        <dbReference type="ARBA" id="ARBA00023136"/>
    </source>
</evidence>
<name>A0A344UWD4_9ACTN</name>
<dbReference type="Proteomes" id="UP000251995">
    <property type="component" value="Chromosome"/>
</dbReference>
<keyword evidence="1" id="KW-0171">Cobalt transport</keyword>
<dbReference type="PANTHER" id="PTHR38662:SF1">
    <property type="entry name" value="COBALT TRANSPORT PROTEIN CBIN"/>
    <property type="match status" value="1"/>
</dbReference>
<dbReference type="KEGG" id="acij:JS278_02444"/>
<dbReference type="RefSeq" id="WP_114045438.1">
    <property type="nucleotide sequence ID" value="NZ_CP025198.1"/>
</dbReference>
<proteinExistence type="predicted"/>
<protein>
    <submittedName>
        <fullName evidence="12">Cobalt transport protein CbiN</fullName>
    </submittedName>
</protein>
<feature type="compositionally biased region" description="Acidic residues" evidence="10">
    <location>
        <begin position="128"/>
        <end position="140"/>
    </location>
</feature>
<feature type="transmembrane region" description="Helical" evidence="11">
    <location>
        <begin position="23"/>
        <end position="42"/>
    </location>
</feature>
<keyword evidence="4" id="KW-0169">Cobalamin biosynthesis</keyword>
<evidence type="ECO:0000313" key="12">
    <source>
        <dbReference type="EMBL" id="AXE39582.1"/>
    </source>
</evidence>
<dbReference type="NCBIfam" id="NF002780">
    <property type="entry name" value="PRK02898.1"/>
    <property type="match status" value="1"/>
</dbReference>
<evidence type="ECO:0000256" key="5">
    <source>
        <dbReference type="ARBA" id="ARBA00022692"/>
    </source>
</evidence>
<dbReference type="Pfam" id="PF02553">
    <property type="entry name" value="CbiN"/>
    <property type="match status" value="1"/>
</dbReference>
<keyword evidence="8 11" id="KW-0472">Membrane</keyword>